<dbReference type="PANTHER" id="PTHR10073">
    <property type="entry name" value="DNA MISMATCH REPAIR PROTEIN MLH, PMS, MUTL"/>
    <property type="match status" value="1"/>
</dbReference>
<keyword evidence="9" id="KW-0255">Endonuclease</keyword>
<comment type="similarity">
    <text evidence="1 5">Belongs to the DNA mismatch repair MutL/HexB family.</text>
</comment>
<dbReference type="CDD" id="cd00782">
    <property type="entry name" value="MutL_Trans"/>
    <property type="match status" value="1"/>
</dbReference>
<dbReference type="FunFam" id="3.30.565.10:FF:000003">
    <property type="entry name" value="DNA mismatch repair endonuclease MutL"/>
    <property type="match status" value="1"/>
</dbReference>
<comment type="caution">
    <text evidence="9">The sequence shown here is derived from an EMBL/GenBank/DDBJ whole genome shotgun (WGS) entry which is preliminary data.</text>
</comment>
<evidence type="ECO:0000256" key="5">
    <source>
        <dbReference type="HAMAP-Rule" id="MF_00149"/>
    </source>
</evidence>
<name>A0A6N6RDK5_9FLAO</name>
<keyword evidence="9" id="KW-0540">Nuclease</keyword>
<dbReference type="GO" id="GO:0030983">
    <property type="term" value="F:mismatched DNA binding"/>
    <property type="evidence" value="ECO:0007669"/>
    <property type="project" value="InterPro"/>
</dbReference>
<dbReference type="InterPro" id="IPR020568">
    <property type="entry name" value="Ribosomal_Su5_D2-typ_SF"/>
</dbReference>
<dbReference type="HAMAP" id="MF_00149">
    <property type="entry name" value="DNA_mis_repair"/>
    <property type="match status" value="1"/>
</dbReference>
<dbReference type="CDD" id="cd16926">
    <property type="entry name" value="HATPase_MutL-MLH-PMS-like"/>
    <property type="match status" value="1"/>
</dbReference>
<keyword evidence="10" id="KW-1185">Reference proteome</keyword>
<feature type="region of interest" description="Disordered" evidence="6">
    <location>
        <begin position="361"/>
        <end position="389"/>
    </location>
</feature>
<feature type="domain" description="MutL C-terminal dimerisation" evidence="7">
    <location>
        <begin position="425"/>
        <end position="566"/>
    </location>
</feature>
<dbReference type="OrthoDB" id="9763467at2"/>
<keyword evidence="9" id="KW-0378">Hydrolase</keyword>
<dbReference type="InterPro" id="IPR014762">
    <property type="entry name" value="DNA_mismatch_repair_CS"/>
</dbReference>
<evidence type="ECO:0000259" key="8">
    <source>
        <dbReference type="SMART" id="SM01340"/>
    </source>
</evidence>
<dbReference type="EMBL" id="WBVO01000011">
    <property type="protein sequence ID" value="KAB2807310.1"/>
    <property type="molecule type" value="Genomic_DNA"/>
</dbReference>
<dbReference type="Pfam" id="PF08676">
    <property type="entry name" value="MutL_C"/>
    <property type="match status" value="1"/>
</dbReference>
<dbReference type="Proteomes" id="UP000468650">
    <property type="component" value="Unassembled WGS sequence"/>
</dbReference>
<sequence length="608" mass="68298">MPDIISLLPDHVANQIAAGEVVQRPSSVVKELLENAVDAGSTDIHLIVQDAGKTLIQVVDNGKGMTYGDARLAFERHATSKIKLADDLFNLHTMGFRGEALASIAAVAQVEMKTRPHTDEVGTILRIEGSKVVEQKACQTAAGTSISVKNLFFNIPARRQFLKSDNVENRHIIDAFEHVALAYPNVAFRFTQNDTEIFHLPSGNFRQRITSVFGKKYNERLVPVEETTDVVKLEGFVLKPEFARKTRGEQFFFVNDRFIKNGYLHHAVSHAFEHLIKGEEYPSYFLYMQIDPKRIDVNIHPTKTEIKFDDEKAIYAIIRSAVKHSLGQFNVAPSLDFDSNVSDMPIPDKSRPIVPPAIQVDPNFNPFTSDSDGGSKASPSHARRSFEKSRVPENWKDLYTSEESQPAGDMQIDANWDEHASTQQVCFQLDNRFVITKIKSALVAIHQQRAHRRIKYERFAKLLKAHSAPSQQLLFPINVYMPGGDLAQLKSVHDTLHRLGFEIEYTGQQAVIQGIPMDMGEGDVQRVLEQLVEDVKNDADVFRNDITHALAKSLSSHTGIKQGQSLSPEEMLHLINELFACEMPYTDIFGKPIVVQIGTDDLDKRFNG</sequence>
<dbReference type="SMART" id="SM01340">
    <property type="entry name" value="DNA_mis_repair"/>
    <property type="match status" value="1"/>
</dbReference>
<dbReference type="SUPFAM" id="SSF118116">
    <property type="entry name" value="DNA mismatch repair protein MutL"/>
    <property type="match status" value="1"/>
</dbReference>
<dbReference type="GO" id="GO:0005524">
    <property type="term" value="F:ATP binding"/>
    <property type="evidence" value="ECO:0007669"/>
    <property type="project" value="InterPro"/>
</dbReference>
<evidence type="ECO:0000259" key="7">
    <source>
        <dbReference type="SMART" id="SM00853"/>
    </source>
</evidence>
<gene>
    <name evidence="5 9" type="primary">mutL</name>
    <name evidence="9" type="ORF">F8C67_12080</name>
</gene>
<dbReference type="SMART" id="SM00853">
    <property type="entry name" value="MutL_C"/>
    <property type="match status" value="1"/>
</dbReference>
<evidence type="ECO:0000256" key="2">
    <source>
        <dbReference type="ARBA" id="ARBA00021975"/>
    </source>
</evidence>
<evidence type="ECO:0000256" key="6">
    <source>
        <dbReference type="SAM" id="MobiDB-lite"/>
    </source>
</evidence>
<dbReference type="InterPro" id="IPR013507">
    <property type="entry name" value="DNA_mismatch_S5_2-like"/>
</dbReference>
<dbReference type="InterPro" id="IPR042121">
    <property type="entry name" value="MutL_C_regsub"/>
</dbReference>
<comment type="function">
    <text evidence="5">This protein is involved in the repair of mismatches in DNA. It is required for dam-dependent methyl-directed DNA mismatch repair. May act as a 'molecular matchmaker', a protein that promotes the formation of a stable complex between two or more DNA-binding proteins in an ATP-dependent manner without itself being part of a final effector complex.</text>
</comment>
<dbReference type="GO" id="GO:0004519">
    <property type="term" value="F:endonuclease activity"/>
    <property type="evidence" value="ECO:0007669"/>
    <property type="project" value="UniProtKB-KW"/>
</dbReference>
<dbReference type="GO" id="GO:0140664">
    <property type="term" value="F:ATP-dependent DNA damage sensor activity"/>
    <property type="evidence" value="ECO:0007669"/>
    <property type="project" value="InterPro"/>
</dbReference>
<evidence type="ECO:0000256" key="1">
    <source>
        <dbReference type="ARBA" id="ARBA00006082"/>
    </source>
</evidence>
<feature type="domain" description="DNA mismatch repair protein S5" evidence="8">
    <location>
        <begin position="209"/>
        <end position="327"/>
    </location>
</feature>
<protein>
    <recommendedName>
        <fullName evidence="2 5">DNA mismatch repair protein MutL</fullName>
    </recommendedName>
</protein>
<proteinExistence type="inferred from homology"/>
<keyword evidence="4 5" id="KW-0234">DNA repair</keyword>
<dbReference type="InterPro" id="IPR014721">
    <property type="entry name" value="Ribsml_uS5_D2-typ_fold_subgr"/>
</dbReference>
<evidence type="ECO:0000313" key="10">
    <source>
        <dbReference type="Proteomes" id="UP000468650"/>
    </source>
</evidence>
<dbReference type="Pfam" id="PF01119">
    <property type="entry name" value="DNA_mis_repair"/>
    <property type="match status" value="1"/>
</dbReference>
<dbReference type="SUPFAM" id="SSF54211">
    <property type="entry name" value="Ribosomal protein S5 domain 2-like"/>
    <property type="match status" value="1"/>
</dbReference>
<dbReference type="Gene3D" id="3.30.1370.100">
    <property type="entry name" value="MutL, C-terminal domain, regulatory subdomain"/>
    <property type="match status" value="1"/>
</dbReference>
<dbReference type="InterPro" id="IPR014790">
    <property type="entry name" value="MutL_C"/>
</dbReference>
<dbReference type="GO" id="GO:0016887">
    <property type="term" value="F:ATP hydrolysis activity"/>
    <property type="evidence" value="ECO:0007669"/>
    <property type="project" value="InterPro"/>
</dbReference>
<dbReference type="GO" id="GO:0006298">
    <property type="term" value="P:mismatch repair"/>
    <property type="evidence" value="ECO:0007669"/>
    <property type="project" value="UniProtKB-UniRule"/>
</dbReference>
<dbReference type="SUPFAM" id="SSF55874">
    <property type="entry name" value="ATPase domain of HSP90 chaperone/DNA topoisomerase II/histidine kinase"/>
    <property type="match status" value="1"/>
</dbReference>
<dbReference type="InterPro" id="IPR042120">
    <property type="entry name" value="MutL_C_dimsub"/>
</dbReference>
<evidence type="ECO:0000313" key="9">
    <source>
        <dbReference type="EMBL" id="KAB2807310.1"/>
    </source>
</evidence>
<evidence type="ECO:0000256" key="4">
    <source>
        <dbReference type="ARBA" id="ARBA00023204"/>
    </source>
</evidence>
<organism evidence="9 10">
    <name type="scientific">Phaeocystidibacter luteus</name>
    <dbReference type="NCBI Taxonomy" id="911197"/>
    <lineage>
        <taxon>Bacteria</taxon>
        <taxon>Pseudomonadati</taxon>
        <taxon>Bacteroidota</taxon>
        <taxon>Flavobacteriia</taxon>
        <taxon>Flavobacteriales</taxon>
        <taxon>Phaeocystidibacteraceae</taxon>
        <taxon>Phaeocystidibacter</taxon>
    </lineage>
</organism>
<dbReference type="GO" id="GO:0032300">
    <property type="term" value="C:mismatch repair complex"/>
    <property type="evidence" value="ECO:0007669"/>
    <property type="project" value="InterPro"/>
</dbReference>
<dbReference type="AlphaFoldDB" id="A0A6N6RDK5"/>
<evidence type="ECO:0000256" key="3">
    <source>
        <dbReference type="ARBA" id="ARBA00022763"/>
    </source>
</evidence>
<dbReference type="Gene3D" id="3.30.1540.20">
    <property type="entry name" value="MutL, C-terminal domain, dimerisation subdomain"/>
    <property type="match status" value="1"/>
</dbReference>
<dbReference type="InterPro" id="IPR002099">
    <property type="entry name" value="MutL/Mlh/PMS"/>
</dbReference>
<dbReference type="InterPro" id="IPR020667">
    <property type="entry name" value="DNA_mismatch_repair_MutL"/>
</dbReference>
<dbReference type="Pfam" id="PF13589">
    <property type="entry name" value="HATPase_c_3"/>
    <property type="match status" value="1"/>
</dbReference>
<dbReference type="NCBIfam" id="TIGR00585">
    <property type="entry name" value="mutl"/>
    <property type="match status" value="1"/>
</dbReference>
<dbReference type="PROSITE" id="PS00058">
    <property type="entry name" value="DNA_MISMATCH_REPAIR_1"/>
    <property type="match status" value="1"/>
</dbReference>
<dbReference type="RefSeq" id="WP_151668116.1">
    <property type="nucleotide sequence ID" value="NZ_WBVO01000011.1"/>
</dbReference>
<dbReference type="Gene3D" id="3.30.565.10">
    <property type="entry name" value="Histidine kinase-like ATPase, C-terminal domain"/>
    <property type="match status" value="1"/>
</dbReference>
<reference evidence="9 10" key="1">
    <citation type="submission" date="2019-09" db="EMBL/GenBank/DDBJ databases">
        <title>Genomes of family Cryomorphaceae.</title>
        <authorList>
            <person name="Bowman J.P."/>
        </authorList>
    </citation>
    <scope>NUCLEOTIDE SEQUENCE [LARGE SCALE GENOMIC DNA]</scope>
    <source>
        <strain evidence="9 10">LMG 25704</strain>
    </source>
</reference>
<dbReference type="PANTHER" id="PTHR10073:SF12">
    <property type="entry name" value="DNA MISMATCH REPAIR PROTEIN MLH1"/>
    <property type="match status" value="1"/>
</dbReference>
<keyword evidence="3 5" id="KW-0227">DNA damage</keyword>
<dbReference type="InterPro" id="IPR038973">
    <property type="entry name" value="MutL/Mlh/Pms-like"/>
</dbReference>
<accession>A0A6N6RDK5</accession>
<dbReference type="InterPro" id="IPR036890">
    <property type="entry name" value="HATPase_C_sf"/>
</dbReference>
<dbReference type="InterPro" id="IPR037198">
    <property type="entry name" value="MutL_C_sf"/>
</dbReference>
<dbReference type="Gene3D" id="3.30.230.10">
    <property type="match status" value="1"/>
</dbReference>